<keyword evidence="2" id="KW-0238">DNA-binding</keyword>
<dbReference type="Pfam" id="PF00589">
    <property type="entry name" value="Phage_integrase"/>
    <property type="match status" value="1"/>
</dbReference>
<proteinExistence type="inferred from homology"/>
<dbReference type="GO" id="GO:0003677">
    <property type="term" value="F:DNA binding"/>
    <property type="evidence" value="ECO:0007669"/>
    <property type="project" value="UniProtKB-KW"/>
</dbReference>
<dbReference type="Proteomes" id="UP000032452">
    <property type="component" value="Unassembled WGS sequence"/>
</dbReference>
<evidence type="ECO:0000256" key="2">
    <source>
        <dbReference type="ARBA" id="ARBA00023125"/>
    </source>
</evidence>
<dbReference type="InterPro" id="IPR010998">
    <property type="entry name" value="Integrase_recombinase_N"/>
</dbReference>
<reference evidence="5 6" key="1">
    <citation type="submission" date="2015-02" db="EMBL/GenBank/DDBJ databases">
        <title>Draft genome of a novel marine cyanobacterium (Chroococcales) isolated from South Atlantic Ocean.</title>
        <authorList>
            <person name="Rigonato J."/>
            <person name="Alvarenga D.O."/>
            <person name="Branco L.H."/>
            <person name="Varani A.M."/>
            <person name="Brandini F.P."/>
            <person name="Fiore M.F."/>
        </authorList>
    </citation>
    <scope>NUCLEOTIDE SEQUENCE [LARGE SCALE GENOMIC DNA]</scope>
    <source>
        <strain evidence="5 6">CENA595</strain>
    </source>
</reference>
<feature type="domain" description="Tyr recombinase" evidence="4">
    <location>
        <begin position="192"/>
        <end position="382"/>
    </location>
</feature>
<dbReference type="PANTHER" id="PTHR30349:SF64">
    <property type="entry name" value="PROPHAGE INTEGRASE INTD-RELATED"/>
    <property type="match status" value="1"/>
</dbReference>
<dbReference type="GO" id="GO:0015074">
    <property type="term" value="P:DNA integration"/>
    <property type="evidence" value="ECO:0007669"/>
    <property type="project" value="InterPro"/>
</dbReference>
<dbReference type="InterPro" id="IPR022000">
    <property type="entry name" value="Min27-like_integrase_DNA_bind"/>
</dbReference>
<dbReference type="Gene3D" id="1.10.150.130">
    <property type="match status" value="1"/>
</dbReference>
<dbReference type="PROSITE" id="PS51898">
    <property type="entry name" value="TYR_RECOMBINASE"/>
    <property type="match status" value="1"/>
</dbReference>
<evidence type="ECO:0000313" key="6">
    <source>
        <dbReference type="Proteomes" id="UP000032452"/>
    </source>
</evidence>
<dbReference type="RefSeq" id="WP_045055545.1">
    <property type="nucleotide sequence ID" value="NZ_CAWMDP010000001.1"/>
</dbReference>
<dbReference type="InterPro" id="IPR002104">
    <property type="entry name" value="Integrase_catalytic"/>
</dbReference>
<name>A0A0D8ZUN9_9CYAN</name>
<evidence type="ECO:0000256" key="1">
    <source>
        <dbReference type="ARBA" id="ARBA00008857"/>
    </source>
</evidence>
<dbReference type="InterPro" id="IPR011010">
    <property type="entry name" value="DNA_brk_join_enz"/>
</dbReference>
<sequence>MQSVKKSKGSVGLEVFRGRLRLRLPRSLFNGKQTYLSLGIDDTKLNRKLAEQKISQIELDILSDNFDFTLAKYKPQTHLAIVEAIAPKQDNLNRLWQEYCNFKKPNCAPGTWKHGYLAQTRYLEKCPHKLLADAQKIYAWIVENIPADSAKRLLIQLSACCNWAIKNKLITANPFDELTKEIKIKKISTEDNDINPFNKEERDAIIAAFKANRYYKHYAPYVQFLFFTGARPSEVIALQWKHISSKSISFEQAVVDSVNGLVLKEGLKTQNKRLFPVNAQLLNLIDEIKSDRPNINPNDLVFPSPEGKWIDTHNFRNRAWKAIMNSLGIEYRKPYQTRHTFVTMAYEADVSIPQIARWVGNSPEVIMKCYAGKIRKVAVPEL</sequence>
<keyword evidence="3" id="KW-0233">DNA recombination</keyword>
<dbReference type="OrthoDB" id="530235at2"/>
<evidence type="ECO:0000259" key="4">
    <source>
        <dbReference type="PROSITE" id="PS51898"/>
    </source>
</evidence>
<dbReference type="AlphaFoldDB" id="A0A0D8ZUN9"/>
<dbReference type="SUPFAM" id="SSF56349">
    <property type="entry name" value="DNA breaking-rejoining enzymes"/>
    <property type="match status" value="1"/>
</dbReference>
<evidence type="ECO:0000256" key="3">
    <source>
        <dbReference type="ARBA" id="ARBA00023172"/>
    </source>
</evidence>
<organism evidence="5 6">
    <name type="scientific">Aliterella atlantica CENA595</name>
    <dbReference type="NCBI Taxonomy" id="1618023"/>
    <lineage>
        <taxon>Bacteria</taxon>
        <taxon>Bacillati</taxon>
        <taxon>Cyanobacteriota</taxon>
        <taxon>Cyanophyceae</taxon>
        <taxon>Chroococcidiopsidales</taxon>
        <taxon>Aliterellaceae</taxon>
        <taxon>Aliterella</taxon>
    </lineage>
</organism>
<dbReference type="GO" id="GO:0006310">
    <property type="term" value="P:DNA recombination"/>
    <property type="evidence" value="ECO:0007669"/>
    <property type="project" value="UniProtKB-KW"/>
</dbReference>
<dbReference type="PANTHER" id="PTHR30349">
    <property type="entry name" value="PHAGE INTEGRASE-RELATED"/>
    <property type="match status" value="1"/>
</dbReference>
<protein>
    <recommendedName>
        <fullName evidence="4">Tyr recombinase domain-containing protein</fullName>
    </recommendedName>
</protein>
<dbReference type="Pfam" id="PF12167">
    <property type="entry name" value="Arm-DNA-bind_2"/>
    <property type="match status" value="1"/>
</dbReference>
<comment type="similarity">
    <text evidence="1">Belongs to the 'phage' integrase family.</text>
</comment>
<accession>A0A0D8ZUN9</accession>
<gene>
    <name evidence="5" type="ORF">UH38_15310</name>
</gene>
<dbReference type="InterPro" id="IPR050090">
    <property type="entry name" value="Tyrosine_recombinase_XerCD"/>
</dbReference>
<comment type="caution">
    <text evidence="5">The sequence shown here is derived from an EMBL/GenBank/DDBJ whole genome shotgun (WGS) entry which is preliminary data.</text>
</comment>
<dbReference type="PATRIC" id="fig|1618023.3.peg.82"/>
<dbReference type="InterPro" id="IPR013762">
    <property type="entry name" value="Integrase-like_cat_sf"/>
</dbReference>
<dbReference type="STRING" id="1618023.UH38_15310"/>
<dbReference type="EMBL" id="JYON01000016">
    <property type="protein sequence ID" value="KJH70956.1"/>
    <property type="molecule type" value="Genomic_DNA"/>
</dbReference>
<dbReference type="CDD" id="cd01189">
    <property type="entry name" value="INT_ICEBs1_C_like"/>
    <property type="match status" value="1"/>
</dbReference>
<dbReference type="Gene3D" id="1.10.443.10">
    <property type="entry name" value="Intergrase catalytic core"/>
    <property type="match status" value="1"/>
</dbReference>
<evidence type="ECO:0000313" key="5">
    <source>
        <dbReference type="EMBL" id="KJH70956.1"/>
    </source>
</evidence>
<keyword evidence="6" id="KW-1185">Reference proteome</keyword>